<keyword evidence="8 14" id="KW-1133">Transmembrane helix</keyword>
<reference evidence="17 18" key="1">
    <citation type="submission" date="2019-05" db="EMBL/GenBank/DDBJ databases">
        <title>Thiomicrorhabdus sediminis sp. nov, a novel sulfur-oxidizing bacterium isolated from coastal sediment.</title>
        <authorList>
            <person name="Liu X."/>
        </authorList>
    </citation>
    <scope>NUCLEOTIDE SEQUENCE [LARGE SCALE GENOMIC DNA]</scope>
    <source>
        <strain evidence="17 18">G1</strain>
    </source>
</reference>
<evidence type="ECO:0000256" key="5">
    <source>
        <dbReference type="ARBA" id="ARBA00017949"/>
    </source>
</evidence>
<feature type="compositionally biased region" description="Acidic residues" evidence="13">
    <location>
        <begin position="516"/>
        <end position="531"/>
    </location>
</feature>
<dbReference type="InterPro" id="IPR043427">
    <property type="entry name" value="YscJ/FliF"/>
</dbReference>
<protein>
    <recommendedName>
        <fullName evidence="5 12">Flagellar M-ring protein</fullName>
    </recommendedName>
</protein>
<evidence type="ECO:0000256" key="4">
    <source>
        <dbReference type="ARBA" id="ARBA00007971"/>
    </source>
</evidence>
<evidence type="ECO:0000259" key="15">
    <source>
        <dbReference type="Pfam" id="PF01514"/>
    </source>
</evidence>
<dbReference type="KEGG" id="thig:FE785_07325"/>
<evidence type="ECO:0000256" key="1">
    <source>
        <dbReference type="ARBA" id="ARBA00003820"/>
    </source>
</evidence>
<dbReference type="InterPro" id="IPR000067">
    <property type="entry name" value="FlgMring_FliF"/>
</dbReference>
<dbReference type="InterPro" id="IPR045851">
    <property type="entry name" value="AMP-bd_C_sf"/>
</dbReference>
<evidence type="ECO:0000256" key="9">
    <source>
        <dbReference type="ARBA" id="ARBA00023136"/>
    </source>
</evidence>
<feature type="domain" description="Flagellar M-ring N-terminal" evidence="15">
    <location>
        <begin position="58"/>
        <end position="233"/>
    </location>
</feature>
<dbReference type="AlphaFoldDB" id="A0A4P9K5Y4"/>
<keyword evidence="6" id="KW-1003">Cell membrane</keyword>
<feature type="region of interest" description="Disordered" evidence="13">
    <location>
        <begin position="312"/>
        <end position="356"/>
    </location>
</feature>
<evidence type="ECO:0000259" key="16">
    <source>
        <dbReference type="Pfam" id="PF08345"/>
    </source>
</evidence>
<evidence type="ECO:0000256" key="10">
    <source>
        <dbReference type="ARBA" id="ARBA00023143"/>
    </source>
</evidence>
<evidence type="ECO:0000256" key="7">
    <source>
        <dbReference type="ARBA" id="ARBA00022692"/>
    </source>
</evidence>
<dbReference type="Gene3D" id="3.30.300.30">
    <property type="match status" value="1"/>
</dbReference>
<comment type="similarity">
    <text evidence="4 12">Belongs to the FliF family.</text>
</comment>
<evidence type="ECO:0000256" key="13">
    <source>
        <dbReference type="SAM" id="MobiDB-lite"/>
    </source>
</evidence>
<evidence type="ECO:0000256" key="3">
    <source>
        <dbReference type="ARBA" id="ARBA00004651"/>
    </source>
</evidence>
<dbReference type="InterPro" id="IPR006182">
    <property type="entry name" value="FliF_N_dom"/>
</dbReference>
<comment type="subunit">
    <text evidence="11">The basal body constitutes a major portion of the flagellar organelle and consists of four rings (L,P,S, and M) mounted on a central rod. The M ring is integral to the inner membrane of the cell and may be connected to the flagellar rod via the S ring. The S (supramembrane ring) lies just distal to the M ring. The L and P rings lie in the outer membrane and the periplasmic space, respectively.</text>
</comment>
<keyword evidence="9 14" id="KW-0472">Membrane</keyword>
<keyword evidence="17" id="KW-0966">Cell projection</keyword>
<dbReference type="RefSeq" id="WP_138565129.1">
    <property type="nucleotide sequence ID" value="NZ_CP040602.1"/>
</dbReference>
<dbReference type="PIRSF" id="PIRSF004862">
    <property type="entry name" value="FliF"/>
    <property type="match status" value="1"/>
</dbReference>
<dbReference type="Pfam" id="PF01514">
    <property type="entry name" value="YscJ_FliF"/>
    <property type="match status" value="1"/>
</dbReference>
<keyword evidence="10 12" id="KW-0975">Bacterial flagellum</keyword>
<feature type="region of interest" description="Disordered" evidence="13">
    <location>
        <begin position="513"/>
        <end position="533"/>
    </location>
</feature>
<feature type="transmembrane region" description="Helical" evidence="14">
    <location>
        <begin position="453"/>
        <end position="475"/>
    </location>
</feature>
<dbReference type="GO" id="GO:0071973">
    <property type="term" value="P:bacterial-type flagellum-dependent cell motility"/>
    <property type="evidence" value="ECO:0007669"/>
    <property type="project" value="InterPro"/>
</dbReference>
<name>A0A4P9K5Y4_9GAMM</name>
<dbReference type="EMBL" id="CP040602">
    <property type="protein sequence ID" value="QCU90454.1"/>
    <property type="molecule type" value="Genomic_DNA"/>
</dbReference>
<dbReference type="OrthoDB" id="8554211at2"/>
<dbReference type="PANTHER" id="PTHR30046:SF0">
    <property type="entry name" value="FLAGELLAR M-RING PROTEIN"/>
    <property type="match status" value="1"/>
</dbReference>
<evidence type="ECO:0000313" key="17">
    <source>
        <dbReference type="EMBL" id="QCU90454.1"/>
    </source>
</evidence>
<evidence type="ECO:0000256" key="11">
    <source>
        <dbReference type="ARBA" id="ARBA00025936"/>
    </source>
</evidence>
<keyword evidence="17" id="KW-0282">Flagellum</keyword>
<dbReference type="PRINTS" id="PR01009">
    <property type="entry name" value="FLGMRINGFLIF"/>
</dbReference>
<proteinExistence type="inferred from homology"/>
<accession>A0A4P9K5Y4</accession>
<dbReference type="GO" id="GO:0009431">
    <property type="term" value="C:bacterial-type flagellum basal body, MS ring"/>
    <property type="evidence" value="ECO:0007669"/>
    <property type="project" value="InterPro"/>
</dbReference>
<gene>
    <name evidence="17" type="primary">fliF</name>
    <name evidence="17" type="ORF">FE785_07325</name>
</gene>
<evidence type="ECO:0000256" key="6">
    <source>
        <dbReference type="ARBA" id="ARBA00022475"/>
    </source>
</evidence>
<evidence type="ECO:0000256" key="2">
    <source>
        <dbReference type="ARBA" id="ARBA00004117"/>
    </source>
</evidence>
<dbReference type="Proteomes" id="UP000304864">
    <property type="component" value="Chromosome"/>
</dbReference>
<evidence type="ECO:0000256" key="12">
    <source>
        <dbReference type="PIRNR" id="PIRNR004862"/>
    </source>
</evidence>
<feature type="domain" description="Flagellar M-ring C-terminal" evidence="16">
    <location>
        <begin position="267"/>
        <end position="435"/>
    </location>
</feature>
<organism evidence="17 18">
    <name type="scientific">Thiomicrorhabdus sediminis</name>
    <dbReference type="NCBI Taxonomy" id="2580412"/>
    <lineage>
        <taxon>Bacteria</taxon>
        <taxon>Pseudomonadati</taxon>
        <taxon>Pseudomonadota</taxon>
        <taxon>Gammaproteobacteria</taxon>
        <taxon>Thiotrichales</taxon>
        <taxon>Piscirickettsiaceae</taxon>
        <taxon>Thiomicrorhabdus</taxon>
    </lineage>
</organism>
<dbReference type="NCBIfam" id="TIGR00206">
    <property type="entry name" value="fliF"/>
    <property type="match status" value="1"/>
</dbReference>
<evidence type="ECO:0000313" key="18">
    <source>
        <dbReference type="Proteomes" id="UP000304864"/>
    </source>
</evidence>
<dbReference type="GO" id="GO:0003774">
    <property type="term" value="F:cytoskeletal motor activity"/>
    <property type="evidence" value="ECO:0007669"/>
    <property type="project" value="InterPro"/>
</dbReference>
<dbReference type="GO" id="GO:0005886">
    <property type="term" value="C:plasma membrane"/>
    <property type="evidence" value="ECO:0007669"/>
    <property type="project" value="UniProtKB-SubCell"/>
</dbReference>
<comment type="subcellular location">
    <subcellularLocation>
        <location evidence="2 12">Bacterial flagellum basal body</location>
    </subcellularLocation>
    <subcellularLocation>
        <location evidence="3">Cell membrane</location>
        <topology evidence="3">Multi-pass membrane protein</topology>
    </subcellularLocation>
</comment>
<evidence type="ECO:0000256" key="14">
    <source>
        <dbReference type="SAM" id="Phobius"/>
    </source>
</evidence>
<sequence>MAEPQASADNTLNAAPPTGIGSAFLNNLISLSVAKQITLVIGIAASISLIVGLLMWSQSTSYTLLFGSVDAKDMNEIVQTLEQEGVEYKLEQSSGGILVPTDLVHPLRLKLAAAGYPKQAPTGYQILDVEQGFGISQFKETTRYHRALEGELSKSVASINAVKSARVMLGLPKRSVFVRKEQKPSASVVVKLYPGRSLNEEQVSAIVYLVASSIPNMETKGVTVVDQHGNLLTGDHTSGGMINMSMKQLDYTRQVEETLSNRIIRLLAPIVGGEDKVRAQVTAELDFTQQEQTRENYEPDPEAVRSEQEIKEINRNDGPTGVPGALTNQPPRAGLAPEQGYTPGGDPNLKSSSEKKTKNYELDRTVSHIKNAVGNIHRLSVAVVLDDKTSLADNGDIVREQISDEELLRYRQLVSDTVGLDETRGDTLSVVNASFVKAPEEEMPAMPIWQEAWFWDLVKQVLAGLAVLLVIFGVIRPMLRDLNSKQEAYLEYPEDVPDEEEELENVDEISKALEQMNEEVEQTAQESEAESEAEHQLLEKVRSIVAEDPRVAAHVIKQWLAGE</sequence>
<comment type="function">
    <text evidence="1 12">The M ring may be actively involved in energy transduction.</text>
</comment>
<keyword evidence="7 14" id="KW-0812">Transmembrane</keyword>
<dbReference type="Pfam" id="PF08345">
    <property type="entry name" value="YscJ_FliF_C"/>
    <property type="match status" value="1"/>
</dbReference>
<keyword evidence="18" id="KW-1185">Reference proteome</keyword>
<evidence type="ECO:0000256" key="8">
    <source>
        <dbReference type="ARBA" id="ARBA00022989"/>
    </source>
</evidence>
<feature type="transmembrane region" description="Helical" evidence="14">
    <location>
        <begin position="37"/>
        <end position="56"/>
    </location>
</feature>
<dbReference type="PANTHER" id="PTHR30046">
    <property type="entry name" value="FLAGELLAR M-RING PROTEIN"/>
    <property type="match status" value="1"/>
</dbReference>
<dbReference type="InterPro" id="IPR013556">
    <property type="entry name" value="Flag_M-ring_C"/>
</dbReference>
<keyword evidence="17" id="KW-0969">Cilium</keyword>